<dbReference type="Proteomes" id="UP000656548">
    <property type="component" value="Unassembled WGS sequence"/>
</dbReference>
<dbReference type="InterPro" id="IPR032710">
    <property type="entry name" value="NTF2-like_dom_sf"/>
</dbReference>
<gene>
    <name evidence="1" type="ORF">H4W30_000492</name>
</gene>
<name>A0ABR9KZT7_9PSEU</name>
<evidence type="ECO:0008006" key="3">
    <source>
        <dbReference type="Google" id="ProtNLM"/>
    </source>
</evidence>
<organism evidence="1 2">
    <name type="scientific">Amycolatopsis roodepoortensis</name>
    <dbReference type="NCBI Taxonomy" id="700274"/>
    <lineage>
        <taxon>Bacteria</taxon>
        <taxon>Bacillati</taxon>
        <taxon>Actinomycetota</taxon>
        <taxon>Actinomycetes</taxon>
        <taxon>Pseudonocardiales</taxon>
        <taxon>Pseudonocardiaceae</taxon>
        <taxon>Amycolatopsis</taxon>
    </lineage>
</organism>
<evidence type="ECO:0000313" key="2">
    <source>
        <dbReference type="Proteomes" id="UP000656548"/>
    </source>
</evidence>
<protein>
    <recommendedName>
        <fullName evidence="3">DUF4440 domain-containing protein</fullName>
    </recommendedName>
</protein>
<keyword evidence="2" id="KW-1185">Reference proteome</keyword>
<dbReference type="RefSeq" id="WP_192741273.1">
    <property type="nucleotide sequence ID" value="NZ_JADBEJ010000001.1"/>
</dbReference>
<sequence length="117" mass="12916">MDALTDLEQRAWRSLAGEPAAAWSFYEDVLHDRVVVLLIGRKPIQQREAALVALCEAQWKGCSLSGLNATRLSLVVGAVDYQVAATKDGVPYSARVSSVYVRQDDGWKLTFHQHVSS</sequence>
<evidence type="ECO:0000313" key="1">
    <source>
        <dbReference type="EMBL" id="MBE1573463.1"/>
    </source>
</evidence>
<proteinExistence type="predicted"/>
<dbReference type="EMBL" id="JADBEJ010000001">
    <property type="protein sequence ID" value="MBE1573463.1"/>
    <property type="molecule type" value="Genomic_DNA"/>
</dbReference>
<dbReference type="Gene3D" id="3.10.450.50">
    <property type="match status" value="1"/>
</dbReference>
<accession>A0ABR9KZT7</accession>
<reference evidence="1 2" key="1">
    <citation type="submission" date="2020-10" db="EMBL/GenBank/DDBJ databases">
        <title>Sequencing the genomes of 1000 actinobacteria strains.</title>
        <authorList>
            <person name="Klenk H.-P."/>
        </authorList>
    </citation>
    <scope>NUCLEOTIDE SEQUENCE [LARGE SCALE GENOMIC DNA]</scope>
    <source>
        <strain evidence="1 2">DSM 46661</strain>
    </source>
</reference>
<comment type="caution">
    <text evidence="1">The sequence shown here is derived from an EMBL/GenBank/DDBJ whole genome shotgun (WGS) entry which is preliminary data.</text>
</comment>
<dbReference type="SUPFAM" id="SSF54427">
    <property type="entry name" value="NTF2-like"/>
    <property type="match status" value="1"/>
</dbReference>